<protein>
    <submittedName>
        <fullName evidence="3">Uncharacterized protein</fullName>
    </submittedName>
</protein>
<dbReference type="AlphaFoldDB" id="A0A4U1I3R8"/>
<sequence>MSHELYVQVLSAMFLFWNGARVLTYLPTIGKLLARDADVRSYSLLSWGSWVLGNGTFALMLLEMSRGVPNQMFWMNVANTLMCLVVTFIIVHRRFRWLQACVMGASTSKARIGRVVLWGTPASLLVAGLAVAVAQGLGLGHEPRETAKTMASTQPGAPAQSTASLEHAAYAPAPDAHAAAALGASLVVPAPFPLSGPSTSSITQSTASKPVELKPVRTSKALEQNQNRRRFAVRPVVRRDDSLLTRVSWFFRHLGEPRRSARDHPGDHLHP</sequence>
<evidence type="ECO:0000313" key="4">
    <source>
        <dbReference type="Proteomes" id="UP000305539"/>
    </source>
</evidence>
<keyword evidence="2" id="KW-0472">Membrane</keyword>
<feature type="region of interest" description="Disordered" evidence="1">
    <location>
        <begin position="197"/>
        <end position="222"/>
    </location>
</feature>
<gene>
    <name evidence="3" type="ORF">FAZ69_16415</name>
</gene>
<feature type="transmembrane region" description="Helical" evidence="2">
    <location>
        <begin position="6"/>
        <end position="23"/>
    </location>
</feature>
<dbReference type="Proteomes" id="UP000305539">
    <property type="component" value="Unassembled WGS sequence"/>
</dbReference>
<feature type="transmembrane region" description="Helical" evidence="2">
    <location>
        <begin position="112"/>
        <end position="134"/>
    </location>
</feature>
<reference evidence="3 4" key="1">
    <citation type="submission" date="2019-04" db="EMBL/GenBank/DDBJ databases">
        <title>Trinickia sp. 7GSK02, isolated from subtropical forest soil.</title>
        <authorList>
            <person name="Gao Z.-H."/>
            <person name="Qiu L.-H."/>
        </authorList>
    </citation>
    <scope>NUCLEOTIDE SEQUENCE [LARGE SCALE GENOMIC DNA]</scope>
    <source>
        <strain evidence="3 4">7GSK02</strain>
    </source>
</reference>
<evidence type="ECO:0000256" key="2">
    <source>
        <dbReference type="SAM" id="Phobius"/>
    </source>
</evidence>
<proteinExistence type="predicted"/>
<feature type="transmembrane region" description="Helical" evidence="2">
    <location>
        <begin position="44"/>
        <end position="61"/>
    </location>
</feature>
<keyword evidence="4" id="KW-1185">Reference proteome</keyword>
<comment type="caution">
    <text evidence="3">The sequence shown here is derived from an EMBL/GenBank/DDBJ whole genome shotgun (WGS) entry which is preliminary data.</text>
</comment>
<feature type="compositionally biased region" description="Polar residues" evidence="1">
    <location>
        <begin position="197"/>
        <end position="208"/>
    </location>
</feature>
<organism evidence="3 4">
    <name type="scientific">Trinickia terrae</name>
    <dbReference type="NCBI Taxonomy" id="2571161"/>
    <lineage>
        <taxon>Bacteria</taxon>
        <taxon>Pseudomonadati</taxon>
        <taxon>Pseudomonadota</taxon>
        <taxon>Betaproteobacteria</taxon>
        <taxon>Burkholderiales</taxon>
        <taxon>Burkholderiaceae</taxon>
        <taxon>Trinickia</taxon>
    </lineage>
</organism>
<feature type="transmembrane region" description="Helical" evidence="2">
    <location>
        <begin position="73"/>
        <end position="91"/>
    </location>
</feature>
<keyword evidence="2" id="KW-0812">Transmembrane</keyword>
<keyword evidence="2" id="KW-1133">Transmembrane helix</keyword>
<dbReference type="EMBL" id="SWJE01000008">
    <property type="protein sequence ID" value="TKC87852.1"/>
    <property type="molecule type" value="Genomic_DNA"/>
</dbReference>
<name>A0A4U1I3R8_9BURK</name>
<evidence type="ECO:0000313" key="3">
    <source>
        <dbReference type="EMBL" id="TKC87852.1"/>
    </source>
</evidence>
<dbReference type="RefSeq" id="WP_136896116.1">
    <property type="nucleotide sequence ID" value="NZ_SWJE01000008.1"/>
</dbReference>
<evidence type="ECO:0000256" key="1">
    <source>
        <dbReference type="SAM" id="MobiDB-lite"/>
    </source>
</evidence>
<accession>A0A4U1I3R8</accession>
<dbReference type="OrthoDB" id="9006324at2"/>